<dbReference type="InterPro" id="IPR036779">
    <property type="entry name" value="LysM_dom_sf"/>
</dbReference>
<evidence type="ECO:0000256" key="1">
    <source>
        <dbReference type="ARBA" id="ARBA00007734"/>
    </source>
</evidence>
<accession>A0ABY6N6W7</accession>
<dbReference type="SMART" id="SM00257">
    <property type="entry name" value="LysM"/>
    <property type="match status" value="3"/>
</dbReference>
<dbReference type="RefSeq" id="WP_265049355.1">
    <property type="nucleotide sequence ID" value="NZ_CP100390.1"/>
</dbReference>
<feature type="domain" description="LysM" evidence="3">
    <location>
        <begin position="482"/>
        <end position="526"/>
    </location>
</feature>
<name>A0ABY6N6W7_9ALTE</name>
<dbReference type="CDD" id="cd16894">
    <property type="entry name" value="MltD-like"/>
    <property type="match status" value="1"/>
</dbReference>
<sequence>MFRISLFIISLFLLSACATPPSNNEGEPHTTDKVTPTVMKEPDIDTQGQSSFFSLFTLPDSLFDSEEIVITTEDGREESTDQDSLSADAKILSAKHNCVDVDCTAITTEFAERLAEAETTNPFKATSSEQDLWDRMRRGFALDLAPNNPRFMNQLNWYKKHQRYLDRTTARSSRYLYHIVQETEKRGMPLELALLPVVESAFDPFAYSHGRASGIWQFIPGTGKAFGLKQDWWYDGRRDIVASTDAALTYLQALSNRFDGDWLLALAAYNSGGGTVSKAIRYNKKRGLNTDFWSLKLPKETRAYVPKLLAIARLIKEPEAFGLTLQSLPNEPYFDIVKVGSQIDLAQAAKMANITVEEIYLLNPGFNRWATSPIGPHRLLIPIANTENFKTALAALPSNQRLSWQRYTVKSGDSLIRIANKYNTTPAVIKQTNNLRSNMIRQGQKLLIPVAAKGNSYYAFSAQNRIEKKQNAAPRGNSSSKIDYTVRSGDTLWDISRKYKVGVRSLARWNSMAPTDPLKPGKKLVIWTKSAPTVTASRYAPPSRSNIRKIGYRVRKGDSLARIAGKFNVTVKQIVTWNNIDPKKYLKPGQKLKLHVDVTNGS</sequence>
<dbReference type="Gene3D" id="3.10.350.10">
    <property type="entry name" value="LysM domain"/>
    <property type="match status" value="3"/>
</dbReference>
<evidence type="ECO:0000313" key="4">
    <source>
        <dbReference type="EMBL" id="UZE97880.1"/>
    </source>
</evidence>
<dbReference type="PROSITE" id="PS00922">
    <property type="entry name" value="TRANSGLYCOSYLASE"/>
    <property type="match status" value="1"/>
</dbReference>
<comment type="similarity">
    <text evidence="1">Belongs to the transglycosylase Slt family.</text>
</comment>
<reference evidence="4" key="1">
    <citation type="submission" date="2022-06" db="EMBL/GenBank/DDBJ databases">
        <title>Alkalimarinus sp. nov., isolated from gut of a Alitta virens.</title>
        <authorList>
            <person name="Yang A.I."/>
            <person name="Shin N.-R."/>
        </authorList>
    </citation>
    <scope>NUCLEOTIDE SEQUENCE</scope>
    <source>
        <strain evidence="4">A2M4</strain>
    </source>
</reference>
<dbReference type="CDD" id="cd00118">
    <property type="entry name" value="LysM"/>
    <property type="match status" value="3"/>
</dbReference>
<evidence type="ECO:0000313" key="5">
    <source>
        <dbReference type="Proteomes" id="UP001163739"/>
    </source>
</evidence>
<dbReference type="EMBL" id="CP100390">
    <property type="protein sequence ID" value="UZE97880.1"/>
    <property type="molecule type" value="Genomic_DNA"/>
</dbReference>
<dbReference type="PROSITE" id="PS51782">
    <property type="entry name" value="LYSM"/>
    <property type="match status" value="3"/>
</dbReference>
<keyword evidence="5" id="KW-1185">Reference proteome</keyword>
<dbReference type="InterPro" id="IPR023346">
    <property type="entry name" value="Lysozyme-like_dom_sf"/>
</dbReference>
<organism evidence="4 5">
    <name type="scientific">Alkalimarinus alittae</name>
    <dbReference type="NCBI Taxonomy" id="2961619"/>
    <lineage>
        <taxon>Bacteria</taxon>
        <taxon>Pseudomonadati</taxon>
        <taxon>Pseudomonadota</taxon>
        <taxon>Gammaproteobacteria</taxon>
        <taxon>Alteromonadales</taxon>
        <taxon>Alteromonadaceae</taxon>
        <taxon>Alkalimarinus</taxon>
    </lineage>
</organism>
<dbReference type="InterPro" id="IPR018392">
    <property type="entry name" value="LysM"/>
</dbReference>
<feature type="chain" id="PRO_5046683094" evidence="2">
    <location>
        <begin position="19"/>
        <end position="602"/>
    </location>
</feature>
<feature type="signal peptide" evidence="2">
    <location>
        <begin position="1"/>
        <end position="18"/>
    </location>
</feature>
<dbReference type="Gene3D" id="1.10.530.10">
    <property type="match status" value="1"/>
</dbReference>
<dbReference type="PANTHER" id="PTHR33734">
    <property type="entry name" value="LYSM DOMAIN-CONTAINING GPI-ANCHORED PROTEIN 2"/>
    <property type="match status" value="1"/>
</dbReference>
<feature type="domain" description="LysM" evidence="3">
    <location>
        <begin position="405"/>
        <end position="448"/>
    </location>
</feature>
<dbReference type="Pfam" id="PF01464">
    <property type="entry name" value="SLT"/>
    <property type="match status" value="1"/>
</dbReference>
<dbReference type="Proteomes" id="UP001163739">
    <property type="component" value="Chromosome"/>
</dbReference>
<keyword evidence="2" id="KW-0732">Signal</keyword>
<proteinExistence type="inferred from homology"/>
<evidence type="ECO:0000256" key="2">
    <source>
        <dbReference type="SAM" id="SignalP"/>
    </source>
</evidence>
<protein>
    <submittedName>
        <fullName evidence="4">LysM peptidoglycan-binding domain-containing protein</fullName>
    </submittedName>
</protein>
<dbReference type="SUPFAM" id="SSF53955">
    <property type="entry name" value="Lysozyme-like"/>
    <property type="match status" value="1"/>
</dbReference>
<dbReference type="InterPro" id="IPR000189">
    <property type="entry name" value="Transglyc_AS"/>
</dbReference>
<gene>
    <name evidence="4" type="ORF">NKI27_09140</name>
</gene>
<dbReference type="SUPFAM" id="SSF54106">
    <property type="entry name" value="LysM domain"/>
    <property type="match status" value="3"/>
</dbReference>
<dbReference type="PANTHER" id="PTHR33734:SF22">
    <property type="entry name" value="MEMBRANE-BOUND LYTIC MUREIN TRANSGLYCOSYLASE D"/>
    <property type="match status" value="1"/>
</dbReference>
<dbReference type="InterPro" id="IPR008258">
    <property type="entry name" value="Transglycosylase_SLT_dom_1"/>
</dbReference>
<dbReference type="Pfam" id="PF01476">
    <property type="entry name" value="LysM"/>
    <property type="match status" value="3"/>
</dbReference>
<evidence type="ECO:0000259" key="3">
    <source>
        <dbReference type="PROSITE" id="PS51782"/>
    </source>
</evidence>
<feature type="domain" description="LysM" evidence="3">
    <location>
        <begin position="550"/>
        <end position="594"/>
    </location>
</feature>
<dbReference type="PROSITE" id="PS51257">
    <property type="entry name" value="PROKAR_LIPOPROTEIN"/>
    <property type="match status" value="1"/>
</dbReference>